<dbReference type="InterPro" id="IPR025164">
    <property type="entry name" value="Toastrack_DUF4097"/>
</dbReference>
<gene>
    <name evidence="2" type="ORF">ACFQ3W_23660</name>
</gene>
<comment type="caution">
    <text evidence="2">The sequence shown here is derived from an EMBL/GenBank/DDBJ whole genome shotgun (WGS) entry which is preliminary data.</text>
</comment>
<organism evidence="2 3">
    <name type="scientific">Paenibacillus puldeungensis</name>
    <dbReference type="NCBI Taxonomy" id="696536"/>
    <lineage>
        <taxon>Bacteria</taxon>
        <taxon>Bacillati</taxon>
        <taxon>Bacillota</taxon>
        <taxon>Bacilli</taxon>
        <taxon>Bacillales</taxon>
        <taxon>Paenibacillaceae</taxon>
        <taxon>Paenibacillus</taxon>
    </lineage>
</organism>
<name>A0ABW3S3A6_9BACL</name>
<evidence type="ECO:0000313" key="3">
    <source>
        <dbReference type="Proteomes" id="UP001597262"/>
    </source>
</evidence>
<reference evidence="3" key="1">
    <citation type="journal article" date="2019" name="Int. J. Syst. Evol. Microbiol.">
        <title>The Global Catalogue of Microorganisms (GCM) 10K type strain sequencing project: providing services to taxonomists for standard genome sequencing and annotation.</title>
        <authorList>
            <consortium name="The Broad Institute Genomics Platform"/>
            <consortium name="The Broad Institute Genome Sequencing Center for Infectious Disease"/>
            <person name="Wu L."/>
            <person name="Ma J."/>
        </authorList>
    </citation>
    <scope>NUCLEOTIDE SEQUENCE [LARGE SCALE GENOMIC DNA]</scope>
    <source>
        <strain evidence="3">CCUG 59189</strain>
    </source>
</reference>
<evidence type="ECO:0000313" key="2">
    <source>
        <dbReference type="EMBL" id="MFD1179271.1"/>
    </source>
</evidence>
<dbReference type="Proteomes" id="UP001597262">
    <property type="component" value="Unassembled WGS sequence"/>
</dbReference>
<dbReference type="PANTHER" id="PTHR34094:SF1">
    <property type="entry name" value="PROTEIN FAM185A"/>
    <property type="match status" value="1"/>
</dbReference>
<dbReference type="EMBL" id="JBHTLM010000027">
    <property type="protein sequence ID" value="MFD1179271.1"/>
    <property type="molecule type" value="Genomic_DNA"/>
</dbReference>
<protein>
    <submittedName>
        <fullName evidence="2">DUF4097 domain-containing protein</fullName>
    </submittedName>
</protein>
<dbReference type="PANTHER" id="PTHR34094">
    <property type="match status" value="1"/>
</dbReference>
<dbReference type="Pfam" id="PF13349">
    <property type="entry name" value="DUF4097"/>
    <property type="match status" value="1"/>
</dbReference>
<dbReference type="RefSeq" id="WP_379321697.1">
    <property type="nucleotide sequence ID" value="NZ_JBHTLM010000027.1"/>
</dbReference>
<sequence length="316" mass="33982">MSSKKWSILAIILILLGLAGATYNKFEFGDDYPSFHQKWTFDQDALKALSIDSSYDVDMEFIKSPDGTNYVEVSGNMKQQTINKIKQAKISSQTLELPMNDDFYWSFLTISFQSTKQHIVVALANPNALDRIDFKARSNNGHFTGLQGKKIHLTTISGNLHADSIVADELKLSATSGEISASQIQGDTDIGLSSGNIRVETLSGSLQAKTTSGNITAEGVTGNVDASVGSGNIRFTNFTGDGTFHSMSGNVTLMDQRSDNLDIRVGSGNVSLSSDPDFKGTYDLRASSGNVTAPESPGETSDIIKARSVSGNIKVK</sequence>
<evidence type="ECO:0000259" key="1">
    <source>
        <dbReference type="Pfam" id="PF13349"/>
    </source>
</evidence>
<keyword evidence="3" id="KW-1185">Reference proteome</keyword>
<accession>A0ABW3S3A6</accession>
<proteinExistence type="predicted"/>
<feature type="domain" description="DUF4097" evidence="1">
    <location>
        <begin position="47"/>
        <end position="234"/>
    </location>
</feature>